<protein>
    <submittedName>
        <fullName evidence="5">Optic atrophy 3 protein-domain-containing protein</fullName>
    </submittedName>
</protein>
<dbReference type="InterPro" id="IPR010754">
    <property type="entry name" value="OPA3-like"/>
</dbReference>
<proteinExistence type="inferred from homology"/>
<dbReference type="GO" id="GO:0005739">
    <property type="term" value="C:mitochondrion"/>
    <property type="evidence" value="ECO:0007669"/>
    <property type="project" value="TreeGrafter"/>
</dbReference>
<evidence type="ECO:0000256" key="4">
    <source>
        <dbReference type="SAM" id="MobiDB-lite"/>
    </source>
</evidence>
<dbReference type="PANTHER" id="PTHR12499:SF0">
    <property type="entry name" value="OPTIC ATROPHY 3 PROTEIN"/>
    <property type="match status" value="1"/>
</dbReference>
<dbReference type="Proteomes" id="UP001201163">
    <property type="component" value="Unassembled WGS sequence"/>
</dbReference>
<evidence type="ECO:0000256" key="1">
    <source>
        <dbReference type="ARBA" id="ARBA00007584"/>
    </source>
</evidence>
<evidence type="ECO:0000313" key="6">
    <source>
        <dbReference type="Proteomes" id="UP001201163"/>
    </source>
</evidence>
<sequence>MATVKIGTLLIRTLAKPISTRIKTQAREHERFRNLCVSLAQTLYRYEVRLRTGLLGEAPTARHLRPLSETRAIENGANFLAEGFLFAVAAALVVGEGWRSSRSETRRRADVGDALESLQVRVGELAERLERWEDASAEERERSRELARILDRVVDIGLRGGWAELQDTPLQIPRIQLNIPRLASTESEPSPSSTESNTKLDSQ</sequence>
<reference evidence="5" key="1">
    <citation type="submission" date="2022-01" db="EMBL/GenBank/DDBJ databases">
        <title>Comparative genomics reveals a dynamic genome evolution in the ectomycorrhizal milk-cap (Lactarius) mushrooms.</title>
        <authorList>
            <consortium name="DOE Joint Genome Institute"/>
            <person name="Lebreton A."/>
            <person name="Tang N."/>
            <person name="Kuo A."/>
            <person name="LaButti K."/>
            <person name="Drula E."/>
            <person name="Barry K."/>
            <person name="Clum A."/>
            <person name="Lipzen A."/>
            <person name="Mousain D."/>
            <person name="Ng V."/>
            <person name="Wang R."/>
            <person name="Wang X."/>
            <person name="Dai Y."/>
            <person name="Henrissat B."/>
            <person name="Grigoriev I.V."/>
            <person name="Guerin-Laguette A."/>
            <person name="Yu F."/>
            <person name="Martin F.M."/>
        </authorList>
    </citation>
    <scope>NUCLEOTIDE SEQUENCE</scope>
    <source>
        <strain evidence="5">QP</strain>
    </source>
</reference>
<feature type="region of interest" description="Disordered" evidence="4">
    <location>
        <begin position="181"/>
        <end position="203"/>
    </location>
</feature>
<evidence type="ECO:0000313" key="5">
    <source>
        <dbReference type="EMBL" id="KAH8992213.1"/>
    </source>
</evidence>
<comment type="caution">
    <text evidence="5">The sequence shown here is derived from an EMBL/GenBank/DDBJ whole genome shotgun (WGS) entry which is preliminary data.</text>
</comment>
<dbReference type="Pfam" id="PF07047">
    <property type="entry name" value="OPA3"/>
    <property type="match status" value="1"/>
</dbReference>
<accession>A0AAD4QDX7</accession>
<organism evidence="5 6">
    <name type="scientific">Lactarius akahatsu</name>
    <dbReference type="NCBI Taxonomy" id="416441"/>
    <lineage>
        <taxon>Eukaryota</taxon>
        <taxon>Fungi</taxon>
        <taxon>Dikarya</taxon>
        <taxon>Basidiomycota</taxon>
        <taxon>Agaricomycotina</taxon>
        <taxon>Agaricomycetes</taxon>
        <taxon>Russulales</taxon>
        <taxon>Russulaceae</taxon>
        <taxon>Lactarius</taxon>
    </lineage>
</organism>
<feature type="coiled-coil region" evidence="3">
    <location>
        <begin position="115"/>
        <end position="142"/>
    </location>
</feature>
<keyword evidence="6" id="KW-1185">Reference proteome</keyword>
<gene>
    <name evidence="5" type="ORF">EDB92DRAFT_592839</name>
</gene>
<evidence type="ECO:0000256" key="3">
    <source>
        <dbReference type="SAM" id="Coils"/>
    </source>
</evidence>
<dbReference type="EMBL" id="JAKELL010000023">
    <property type="protein sequence ID" value="KAH8992213.1"/>
    <property type="molecule type" value="Genomic_DNA"/>
</dbReference>
<feature type="compositionally biased region" description="Low complexity" evidence="4">
    <location>
        <begin position="184"/>
        <end position="196"/>
    </location>
</feature>
<name>A0AAD4QDX7_9AGAM</name>
<evidence type="ECO:0000256" key="2">
    <source>
        <dbReference type="ARBA" id="ARBA00023054"/>
    </source>
</evidence>
<comment type="similarity">
    <text evidence="1">Belongs to the OPA3 family.</text>
</comment>
<dbReference type="GO" id="GO:0019216">
    <property type="term" value="P:regulation of lipid metabolic process"/>
    <property type="evidence" value="ECO:0007669"/>
    <property type="project" value="TreeGrafter"/>
</dbReference>
<dbReference type="AlphaFoldDB" id="A0AAD4QDX7"/>
<dbReference type="PANTHER" id="PTHR12499">
    <property type="entry name" value="OPTIC ATROPHY 3 PROTEIN OPA3"/>
    <property type="match status" value="1"/>
</dbReference>
<keyword evidence="2 3" id="KW-0175">Coiled coil</keyword>